<evidence type="ECO:0000256" key="2">
    <source>
        <dbReference type="ARBA" id="ARBA00023125"/>
    </source>
</evidence>
<dbReference type="PROSITE" id="PS51898">
    <property type="entry name" value="TYR_RECOMBINASE"/>
    <property type="match status" value="1"/>
</dbReference>
<evidence type="ECO:0000313" key="6">
    <source>
        <dbReference type="Proteomes" id="UP000183253"/>
    </source>
</evidence>
<dbReference type="STRING" id="1033731.SAMN05444145_1094"/>
<feature type="domain" description="Tyr recombinase" evidence="4">
    <location>
        <begin position="108"/>
        <end position="293"/>
    </location>
</feature>
<organism evidence="5 6">
    <name type="scientific">Alistipes timonensis JC136</name>
    <dbReference type="NCBI Taxonomy" id="1033731"/>
    <lineage>
        <taxon>Bacteria</taxon>
        <taxon>Pseudomonadati</taxon>
        <taxon>Bacteroidota</taxon>
        <taxon>Bacteroidia</taxon>
        <taxon>Bacteroidales</taxon>
        <taxon>Rikenellaceae</taxon>
        <taxon>Alistipes</taxon>
    </lineage>
</organism>
<reference evidence="5" key="1">
    <citation type="submission" date="2016-10" db="EMBL/GenBank/DDBJ databases">
        <authorList>
            <person name="de Groot N.N."/>
        </authorList>
    </citation>
    <scope>NUCLEOTIDE SEQUENCE [LARGE SCALE GENOMIC DNA]</scope>
    <source>
        <strain evidence="5">DSM 25383</strain>
    </source>
</reference>
<dbReference type="Gene3D" id="1.10.443.10">
    <property type="entry name" value="Intergrase catalytic core"/>
    <property type="match status" value="1"/>
</dbReference>
<dbReference type="GO" id="GO:0006310">
    <property type="term" value="P:DNA recombination"/>
    <property type="evidence" value="ECO:0007669"/>
    <property type="project" value="UniProtKB-KW"/>
</dbReference>
<evidence type="ECO:0000256" key="3">
    <source>
        <dbReference type="ARBA" id="ARBA00023172"/>
    </source>
</evidence>
<sequence>MTNEIIRSNRLELLKNEVFGALDVTDATRNEYRGRITHFIRYAETHGINRNSYLDYKRYLASIDTFSVSTKNKYLIAAKIFLDGLHRLNLIPQKITDHIRGFTQSRLHRKEGLQDADIGKLQRYCSDLPSTPQNLRLRALVALFLFQGLRQIEAVRLDVADIDLRNKTAFIRGKGRDDKEPIHLHPSTVRVLREYLNCYRFRSGALFRSGSNHCRGERLTTKSVREIIKRVFAELEIDGSTHGFRHFFITKLIKSYKGELLMVSKYSRHRSIQMLEVYNDEIIREQDLPRFYEVFNEIRI</sequence>
<dbReference type="RefSeq" id="WP_010265946.1">
    <property type="nucleotide sequence ID" value="NZ_CAEG01000017.1"/>
</dbReference>
<dbReference type="OrthoDB" id="283809at2"/>
<dbReference type="CDD" id="cd00397">
    <property type="entry name" value="DNA_BRE_C"/>
    <property type="match status" value="1"/>
</dbReference>
<accession>A0A1H4F1B5</accession>
<keyword evidence="3" id="KW-0233">DNA recombination</keyword>
<protein>
    <submittedName>
        <fullName evidence="5">Site-specific recombinase XerD</fullName>
    </submittedName>
</protein>
<dbReference type="InterPro" id="IPR011010">
    <property type="entry name" value="DNA_brk_join_enz"/>
</dbReference>
<dbReference type="PANTHER" id="PTHR30349">
    <property type="entry name" value="PHAGE INTEGRASE-RELATED"/>
    <property type="match status" value="1"/>
</dbReference>
<keyword evidence="6" id="KW-1185">Reference proteome</keyword>
<evidence type="ECO:0000313" key="5">
    <source>
        <dbReference type="EMBL" id="SEA91011.1"/>
    </source>
</evidence>
<proteinExistence type="inferred from homology"/>
<dbReference type="SUPFAM" id="SSF56349">
    <property type="entry name" value="DNA breaking-rejoining enzymes"/>
    <property type="match status" value="1"/>
</dbReference>
<dbReference type="Gene3D" id="1.10.150.130">
    <property type="match status" value="1"/>
</dbReference>
<dbReference type="InterPro" id="IPR010998">
    <property type="entry name" value="Integrase_recombinase_N"/>
</dbReference>
<dbReference type="Pfam" id="PF00589">
    <property type="entry name" value="Phage_integrase"/>
    <property type="match status" value="1"/>
</dbReference>
<dbReference type="InterPro" id="IPR013762">
    <property type="entry name" value="Integrase-like_cat_sf"/>
</dbReference>
<dbReference type="PANTHER" id="PTHR30349:SF41">
    <property type="entry name" value="INTEGRASE_RECOMBINASE PROTEIN MJ0367-RELATED"/>
    <property type="match status" value="1"/>
</dbReference>
<dbReference type="InterPro" id="IPR002104">
    <property type="entry name" value="Integrase_catalytic"/>
</dbReference>
<name>A0A1H4F1B5_9BACT</name>
<evidence type="ECO:0000259" key="4">
    <source>
        <dbReference type="PROSITE" id="PS51898"/>
    </source>
</evidence>
<dbReference type="GO" id="GO:0003677">
    <property type="term" value="F:DNA binding"/>
    <property type="evidence" value="ECO:0007669"/>
    <property type="project" value="UniProtKB-KW"/>
</dbReference>
<comment type="similarity">
    <text evidence="1">Belongs to the 'phage' integrase family.</text>
</comment>
<evidence type="ECO:0000256" key="1">
    <source>
        <dbReference type="ARBA" id="ARBA00008857"/>
    </source>
</evidence>
<dbReference type="AlphaFoldDB" id="A0A1H4F1B5"/>
<dbReference type="EMBL" id="FNRI01000009">
    <property type="protein sequence ID" value="SEA91011.1"/>
    <property type="molecule type" value="Genomic_DNA"/>
</dbReference>
<dbReference type="InterPro" id="IPR050090">
    <property type="entry name" value="Tyrosine_recombinase_XerCD"/>
</dbReference>
<gene>
    <name evidence="5" type="ORF">SAMN05444145_1094</name>
</gene>
<dbReference type="Proteomes" id="UP000183253">
    <property type="component" value="Unassembled WGS sequence"/>
</dbReference>
<dbReference type="GO" id="GO:0015074">
    <property type="term" value="P:DNA integration"/>
    <property type="evidence" value="ECO:0007669"/>
    <property type="project" value="InterPro"/>
</dbReference>
<keyword evidence="2" id="KW-0238">DNA-binding</keyword>